<evidence type="ECO:0000256" key="1">
    <source>
        <dbReference type="SAM" id="MobiDB-lite"/>
    </source>
</evidence>
<reference evidence="2" key="1">
    <citation type="submission" date="2021-05" db="EMBL/GenBank/DDBJ databases">
        <authorList>
            <person name="Pietrasiak N."/>
            <person name="Ward R."/>
            <person name="Stajich J.E."/>
            <person name="Kurbessoian T."/>
        </authorList>
    </citation>
    <scope>NUCLEOTIDE SEQUENCE</scope>
    <source>
        <strain evidence="2">JT2-VF2</strain>
    </source>
</reference>
<dbReference type="AlphaFoldDB" id="A0A951Q760"/>
<sequence>MFQQAYQFAQAFRVSIPEHERLSAAAAAWSVGAARQDELEDKQSDKSPIQKKTPNFVFAAFSDEIISRLEQLQFTDLRVGTLGSEANQFKGQQWNQEQKYAVQIRASDHPPGHDRHGLRLVFVAGSDGKYKEFAALEPRTAHLPIDTKAIANILRGETSTAKAIVEVPGREPVEFTIREIKKFAHADKAFHSEPVTLSIGKVPVPTGVVKIKLDGKVLGELDPDSIKQLQAVNYIKDGNPLNLKLTTISDKYNAFAIASSPNGNLIKIDKTNSYDYQGQRFNDQEYRRLTLDVPQSQIKDAVFLDGEPLGVLFFNKDKEALKNLGVLQFGKLTPLQVTLQSNFNTIMVVKVDPDTIEYPETWVKDTQVFGQQTVNEEQHRAIEKTAAILYKIKERPTILFATPEDKLLGLTQLAVDNHKVETVTKWLNEKNIAIAQLLREDVPLETKKGLAVFNLANSSIPEPVFEAMTQKFGKVIESQEQYQEKVRSLPDRPKHLKPPQSVVSTLSSQASAQTPQPQQQNKAAPSQQTQPITIEDLRAWWRTANNLGKPEPYKQRIAQIANEFKATGQLSPQAMEAMQKDTVNRIAQIAHKIVSTLGQHQTDGSTLVQGKIYDVSFHPERKDWAIAHSKGDVILDVQAGRVQINKLTPEILHSFESANSKLDEVLESKKQKAQLQR</sequence>
<evidence type="ECO:0000313" key="2">
    <source>
        <dbReference type="EMBL" id="MBW4565887.1"/>
    </source>
</evidence>
<organism evidence="2 3">
    <name type="scientific">Mojavia pulchra JT2-VF2</name>
    <dbReference type="NCBI Taxonomy" id="287848"/>
    <lineage>
        <taxon>Bacteria</taxon>
        <taxon>Bacillati</taxon>
        <taxon>Cyanobacteriota</taxon>
        <taxon>Cyanophyceae</taxon>
        <taxon>Nostocales</taxon>
        <taxon>Nostocaceae</taxon>
    </lineage>
</organism>
<gene>
    <name evidence="2" type="ORF">KME32_33355</name>
</gene>
<proteinExistence type="predicted"/>
<dbReference type="Proteomes" id="UP000715781">
    <property type="component" value="Unassembled WGS sequence"/>
</dbReference>
<comment type="caution">
    <text evidence="2">The sequence shown here is derived from an EMBL/GenBank/DDBJ whole genome shotgun (WGS) entry which is preliminary data.</text>
</comment>
<feature type="compositionally biased region" description="Basic and acidic residues" evidence="1">
    <location>
        <begin position="483"/>
        <end position="493"/>
    </location>
</feature>
<dbReference type="EMBL" id="JAHHHN010000051">
    <property type="protein sequence ID" value="MBW4565887.1"/>
    <property type="molecule type" value="Genomic_DNA"/>
</dbReference>
<accession>A0A951Q760</accession>
<reference evidence="2" key="2">
    <citation type="journal article" date="2022" name="Microbiol. Resour. Announc.">
        <title>Metagenome Sequencing to Explore Phylogenomics of Terrestrial Cyanobacteria.</title>
        <authorList>
            <person name="Ward R.D."/>
            <person name="Stajich J.E."/>
            <person name="Johansen J.R."/>
            <person name="Huntemann M."/>
            <person name="Clum A."/>
            <person name="Foster B."/>
            <person name="Foster B."/>
            <person name="Roux S."/>
            <person name="Palaniappan K."/>
            <person name="Varghese N."/>
            <person name="Mukherjee S."/>
            <person name="Reddy T.B.K."/>
            <person name="Daum C."/>
            <person name="Copeland A."/>
            <person name="Chen I.A."/>
            <person name="Ivanova N.N."/>
            <person name="Kyrpides N.C."/>
            <person name="Shapiro N."/>
            <person name="Eloe-Fadrosh E.A."/>
            <person name="Pietrasiak N."/>
        </authorList>
    </citation>
    <scope>NUCLEOTIDE SEQUENCE</scope>
    <source>
        <strain evidence="2">JT2-VF2</strain>
    </source>
</reference>
<name>A0A951Q760_9NOST</name>
<evidence type="ECO:0000313" key="3">
    <source>
        <dbReference type="Proteomes" id="UP000715781"/>
    </source>
</evidence>
<feature type="region of interest" description="Disordered" evidence="1">
    <location>
        <begin position="483"/>
        <end position="532"/>
    </location>
</feature>
<feature type="compositionally biased region" description="Low complexity" evidence="1">
    <location>
        <begin position="500"/>
        <end position="530"/>
    </location>
</feature>
<protein>
    <submittedName>
        <fullName evidence="2">Uncharacterized protein</fullName>
    </submittedName>
</protein>